<evidence type="ECO:0000313" key="1">
    <source>
        <dbReference type="EMBL" id="CAK9442314.1"/>
    </source>
</evidence>
<protein>
    <submittedName>
        <fullName evidence="1">Uncharacterized protein</fullName>
    </submittedName>
</protein>
<dbReference type="Proteomes" id="UP001497383">
    <property type="component" value="Chromosome 8"/>
</dbReference>
<keyword evidence="2" id="KW-1185">Reference proteome</keyword>
<sequence>MMMLQQRKLTSLLNKILTNPTPNITPISISILSQGSPLLTLSTPTLTSDQLRIYALFAYSALDQEQKWTIVDFGRGVKCIISRFSPTGDTLSNGNDAHDAHDGQSSESTFYVVLFYHAGDDDDDGDGGDVADSVAKLKVDCLVEALKVGLRGYVGVDH</sequence>
<dbReference type="GeneID" id="92211253"/>
<reference evidence="1 2" key="1">
    <citation type="submission" date="2024-03" db="EMBL/GenBank/DDBJ databases">
        <authorList>
            <person name="Brejova B."/>
        </authorList>
    </citation>
    <scope>NUCLEOTIDE SEQUENCE [LARGE SCALE GENOMIC DNA]</scope>
    <source>
        <strain evidence="1 2">CBS 14171</strain>
    </source>
</reference>
<organism evidence="1 2">
    <name type="scientific">Lodderomyces beijingensis</name>
    <dbReference type="NCBI Taxonomy" id="1775926"/>
    <lineage>
        <taxon>Eukaryota</taxon>
        <taxon>Fungi</taxon>
        <taxon>Dikarya</taxon>
        <taxon>Ascomycota</taxon>
        <taxon>Saccharomycotina</taxon>
        <taxon>Pichiomycetes</taxon>
        <taxon>Debaryomycetaceae</taxon>
        <taxon>Candida/Lodderomyces clade</taxon>
        <taxon>Lodderomyces</taxon>
    </lineage>
</organism>
<accession>A0ABP0ZUL4</accession>
<name>A0ABP0ZUL4_9ASCO</name>
<dbReference type="EMBL" id="OZ022412">
    <property type="protein sequence ID" value="CAK9442314.1"/>
    <property type="molecule type" value="Genomic_DNA"/>
</dbReference>
<proteinExistence type="predicted"/>
<gene>
    <name evidence="1" type="ORF">LODBEIA_P60570</name>
</gene>
<dbReference type="RefSeq" id="XP_066832995.1">
    <property type="nucleotide sequence ID" value="XM_066976458.1"/>
</dbReference>
<evidence type="ECO:0000313" key="2">
    <source>
        <dbReference type="Proteomes" id="UP001497383"/>
    </source>
</evidence>